<accession>A0A0D8XI01</accession>
<dbReference type="EMBL" id="KN716486">
    <property type="protein sequence ID" value="KJH44275.1"/>
    <property type="molecule type" value="Genomic_DNA"/>
</dbReference>
<dbReference type="AlphaFoldDB" id="A0A0D8XI01"/>
<dbReference type="PANTHER" id="PTHR36944:SF4">
    <property type="entry name" value="CPG4 DOMAIN-CONTAINING PROTEIN"/>
    <property type="match status" value="1"/>
</dbReference>
<reference evidence="2" key="2">
    <citation type="journal article" date="2016" name="Sci. Rep.">
        <title>Dictyocaulus viviparus genome, variome and transcriptome elucidate lungworm biology and support future intervention.</title>
        <authorList>
            <person name="McNulty S.N."/>
            <person name="Strube C."/>
            <person name="Rosa B.A."/>
            <person name="Martin J.C."/>
            <person name="Tyagi R."/>
            <person name="Choi Y.J."/>
            <person name="Wang Q."/>
            <person name="Hallsworth Pepin K."/>
            <person name="Zhang X."/>
            <person name="Ozersky P."/>
            <person name="Wilson R.K."/>
            <person name="Sternberg P.W."/>
            <person name="Gasser R.B."/>
            <person name="Mitreva M."/>
        </authorList>
    </citation>
    <scope>NUCLEOTIDE SEQUENCE [LARGE SCALE GENOMIC DNA]</scope>
    <source>
        <strain evidence="2">HannoverDv2000</strain>
    </source>
</reference>
<sequence>MSKKNEEIEKKVLNQTINASISIGHQQFLPNKQLSLSTLRRWKIVEKQISDQLRWHSRRVRNGCMSTASSFQSWNRKVTVSAVRVHAVLRKGDCIEPCVREMQSSLEQTPMLQNEQLGQLSFTQLAGNSRDVQQTQLAFSQICQAYVNVDACLEQCEQSSESSATVRQTYAGIRFICVDHRKGRSKTFFKIHFGFEDEPEQLSITMRGVT</sequence>
<organism evidence="1 2">
    <name type="scientific">Dictyocaulus viviparus</name>
    <name type="common">Bovine lungworm</name>
    <dbReference type="NCBI Taxonomy" id="29172"/>
    <lineage>
        <taxon>Eukaryota</taxon>
        <taxon>Metazoa</taxon>
        <taxon>Ecdysozoa</taxon>
        <taxon>Nematoda</taxon>
        <taxon>Chromadorea</taxon>
        <taxon>Rhabditida</taxon>
        <taxon>Rhabditina</taxon>
        <taxon>Rhabditomorpha</taxon>
        <taxon>Strongyloidea</taxon>
        <taxon>Metastrongylidae</taxon>
        <taxon>Dictyocaulus</taxon>
    </lineage>
</organism>
<name>A0A0D8XI01_DICVI</name>
<proteinExistence type="predicted"/>
<evidence type="ECO:0000313" key="2">
    <source>
        <dbReference type="Proteomes" id="UP000053766"/>
    </source>
</evidence>
<keyword evidence="2" id="KW-1185">Reference proteome</keyword>
<dbReference type="Proteomes" id="UP000053766">
    <property type="component" value="Unassembled WGS sequence"/>
</dbReference>
<gene>
    <name evidence="1" type="ORF">DICVIV_09698</name>
</gene>
<dbReference type="OrthoDB" id="5845707at2759"/>
<protein>
    <submittedName>
        <fullName evidence="1">Uncharacterized protein</fullName>
    </submittedName>
</protein>
<reference evidence="1 2" key="1">
    <citation type="submission" date="2013-11" db="EMBL/GenBank/DDBJ databases">
        <title>Draft genome of the bovine lungworm Dictyocaulus viviparus.</title>
        <authorList>
            <person name="Mitreva M."/>
        </authorList>
    </citation>
    <scope>NUCLEOTIDE SEQUENCE [LARGE SCALE GENOMIC DNA]</scope>
    <source>
        <strain evidence="1 2">HannoverDv2000</strain>
    </source>
</reference>
<dbReference type="PANTHER" id="PTHR36944">
    <property type="entry name" value="PROTEIN CBG02791-RELATED"/>
    <property type="match status" value="1"/>
</dbReference>
<evidence type="ECO:0000313" key="1">
    <source>
        <dbReference type="EMBL" id="KJH44275.1"/>
    </source>
</evidence>